<protein>
    <submittedName>
        <fullName evidence="5">Protein downstream neighbor of Son</fullName>
    </submittedName>
</protein>
<dbReference type="AlphaFoldDB" id="A0AAV4T2F4"/>
<proteinExistence type="inferred from homology"/>
<keyword evidence="6" id="KW-1185">Reference proteome</keyword>
<dbReference type="InterPro" id="IPR024861">
    <property type="entry name" value="Donson"/>
</dbReference>
<evidence type="ECO:0000256" key="1">
    <source>
        <dbReference type="ARBA" id="ARBA00004123"/>
    </source>
</evidence>
<evidence type="ECO:0000256" key="4">
    <source>
        <dbReference type="ARBA" id="ARBA00025806"/>
    </source>
</evidence>
<comment type="caution">
    <text evidence="5">The sequence shown here is derived from an EMBL/GenBank/DDBJ whole genome shotgun (WGS) entry which is preliminary data.</text>
</comment>
<keyword evidence="2" id="KW-0217">Developmental protein</keyword>
<dbReference type="Proteomes" id="UP001054837">
    <property type="component" value="Unassembled WGS sequence"/>
</dbReference>
<comment type="similarity">
    <text evidence="4">Belongs to the DONSON family.</text>
</comment>
<dbReference type="PANTHER" id="PTHR12972:SF0">
    <property type="entry name" value="PROTEIN DOWNSTREAM NEIGHBOR OF SON"/>
    <property type="match status" value="1"/>
</dbReference>
<sequence>MKIPVNGNTNTVDLSRHVNKTTKDQNIKLKTLPDPIVPALLDECALCSFSDVISPTKSEIEKAPIKILPVDWSLKTKIRFTSPLPFPNKGSFRTFEEVNGTIGFVRCLHSGKADKSDMNSSHGAKVFQHSLVWMFPHLPWLTLFPRYDSCSTSNPYPFITPTMQEAMHSKWCKSFCSLSASIPVLHALISPTTKGFRQALQEEGISFTMPLCENKDLSDDTMDEESTHWNPLNEEEEEKLEEVIEEEETETWLENLGLSQDALPSISKKKRRSDPTYQIDRKSKSLVYVEDLETQALLNFLLNSSFCTLKIGPMVGIPPTLLAPTAFLEGTLQSLQIRHGRIKRGSEELYSMEVSGPLLPNAIHSLCSLFGNTQENGFSAVLSSYNPTTPFSLVNPLSPTVPCIFAQNNMADCGLPQQFLQEMCSKSENTPLKMITFKNGLFTCS</sequence>
<reference evidence="5 6" key="1">
    <citation type="submission" date="2021-06" db="EMBL/GenBank/DDBJ databases">
        <title>Caerostris darwini draft genome.</title>
        <authorList>
            <person name="Kono N."/>
            <person name="Arakawa K."/>
        </authorList>
    </citation>
    <scope>NUCLEOTIDE SEQUENCE [LARGE SCALE GENOMIC DNA]</scope>
</reference>
<evidence type="ECO:0000256" key="3">
    <source>
        <dbReference type="ARBA" id="ARBA00023242"/>
    </source>
</evidence>
<gene>
    <name evidence="5" type="primary">DONSON</name>
    <name evidence="5" type="ORF">CDAR_57811</name>
</gene>
<dbReference type="GO" id="GO:0033260">
    <property type="term" value="P:nuclear DNA replication"/>
    <property type="evidence" value="ECO:0007669"/>
    <property type="project" value="TreeGrafter"/>
</dbReference>
<name>A0AAV4T2F4_9ARAC</name>
<evidence type="ECO:0000313" key="6">
    <source>
        <dbReference type="Proteomes" id="UP001054837"/>
    </source>
</evidence>
<accession>A0AAV4T2F4</accession>
<comment type="subcellular location">
    <subcellularLocation>
        <location evidence="1">Nucleus</location>
    </subcellularLocation>
</comment>
<keyword evidence="3" id="KW-0539">Nucleus</keyword>
<organism evidence="5 6">
    <name type="scientific">Caerostris darwini</name>
    <dbReference type="NCBI Taxonomy" id="1538125"/>
    <lineage>
        <taxon>Eukaryota</taxon>
        <taxon>Metazoa</taxon>
        <taxon>Ecdysozoa</taxon>
        <taxon>Arthropoda</taxon>
        <taxon>Chelicerata</taxon>
        <taxon>Arachnida</taxon>
        <taxon>Araneae</taxon>
        <taxon>Araneomorphae</taxon>
        <taxon>Entelegynae</taxon>
        <taxon>Araneoidea</taxon>
        <taxon>Araneidae</taxon>
        <taxon>Caerostris</taxon>
    </lineage>
</organism>
<dbReference type="GO" id="GO:0005634">
    <property type="term" value="C:nucleus"/>
    <property type="evidence" value="ECO:0007669"/>
    <property type="project" value="UniProtKB-SubCell"/>
</dbReference>
<dbReference type="EMBL" id="BPLQ01008714">
    <property type="protein sequence ID" value="GIY39047.1"/>
    <property type="molecule type" value="Genomic_DNA"/>
</dbReference>
<evidence type="ECO:0000313" key="5">
    <source>
        <dbReference type="EMBL" id="GIY39047.1"/>
    </source>
</evidence>
<dbReference type="PANTHER" id="PTHR12972">
    <property type="entry name" value="DOWNSTREAM NEIGHBOR OF SON"/>
    <property type="match status" value="1"/>
</dbReference>
<evidence type="ECO:0000256" key="2">
    <source>
        <dbReference type="ARBA" id="ARBA00022473"/>
    </source>
</evidence>